<organism evidence="1 2">
    <name type="scientific">Blautia pseudococcoides</name>
    <dbReference type="NCBI Taxonomy" id="1796616"/>
    <lineage>
        <taxon>Bacteria</taxon>
        <taxon>Bacillati</taxon>
        <taxon>Bacillota</taxon>
        <taxon>Clostridia</taxon>
        <taxon>Lachnospirales</taxon>
        <taxon>Lachnospiraceae</taxon>
        <taxon>Blautia</taxon>
    </lineage>
</organism>
<proteinExistence type="predicted"/>
<dbReference type="EMBL" id="CP015405">
    <property type="protein sequence ID" value="ANU76102.1"/>
    <property type="molecule type" value="Genomic_DNA"/>
</dbReference>
<evidence type="ECO:0008006" key="3">
    <source>
        <dbReference type="Google" id="ProtNLM"/>
    </source>
</evidence>
<dbReference type="OrthoDB" id="9775482at2"/>
<dbReference type="PANTHER" id="PTHR41317">
    <property type="entry name" value="PD-(D_E)XK NUCLEASE FAMILY TRANSPOSASE"/>
    <property type="match status" value="1"/>
</dbReference>
<dbReference type="PANTHER" id="PTHR41317:SF1">
    <property type="entry name" value="PD-(D_E)XK NUCLEASE FAMILY TRANSPOSASE"/>
    <property type="match status" value="1"/>
</dbReference>
<evidence type="ECO:0000313" key="1">
    <source>
        <dbReference type="EMBL" id="ANU76102.1"/>
    </source>
</evidence>
<dbReference type="Proteomes" id="UP000092574">
    <property type="component" value="Chromosome"/>
</dbReference>
<dbReference type="NCBIfam" id="TIGR01784">
    <property type="entry name" value="T_den_put_tspse"/>
    <property type="match status" value="1"/>
</dbReference>
<dbReference type="Pfam" id="PF12784">
    <property type="entry name" value="PDDEXK_2"/>
    <property type="match status" value="1"/>
</dbReference>
<dbReference type="AlphaFoldDB" id="A0A1C7ID21"/>
<gene>
    <name evidence="1" type="ORF">A4V09_10170</name>
</gene>
<reference evidence="1" key="1">
    <citation type="submission" date="2017-04" db="EMBL/GenBank/DDBJ databases">
        <title>Complete Genome Sequences of Twelve Strains of a Stable Defined Moderately Diverse Mouse Microbiota 2 (sDMDMm2).</title>
        <authorList>
            <person name="Uchimura Y."/>
            <person name="Wyss M."/>
            <person name="Brugiroux S."/>
            <person name="Limenitakis J.P."/>
            <person name="Stecher B."/>
            <person name="McCoy K.D."/>
            <person name="Macpherson A.J."/>
        </authorList>
    </citation>
    <scope>NUCLEOTIDE SEQUENCE</scope>
    <source>
        <strain evidence="1">YL58</strain>
    </source>
</reference>
<name>A0A1C7ID21_9FIRM</name>
<sequence>MNQNRKLAQLKFKDNFMFGAVMVNEEICRNFLEMAVGVPIEKVEISKEKSMIYHPEYRGIRLDIIARDEKRTHYNVEMQVAKKSHLGKRARYYHSQMDMELLLTGEDYTLLPASYVIFICDFDPFDKKKYRYIFQNVCRETGLSMADGSTTIFLSTCGENEAEVPGKLIRFLKFVKADLTDSTRDYQDDYIRKIQESIAKIKGSREMEEKFMLLEELLRDERAEGEAKGLAMGKTKGKAESILLLLEDLGPVPDELRKAILEEQNIDILSRYLKLAAHADSIAYFVDGINHI</sequence>
<dbReference type="RefSeq" id="WP_065542278.1">
    <property type="nucleotide sequence ID" value="NZ_CP015405.2"/>
</dbReference>
<dbReference type="STRING" id="1796616.A4V09_10170"/>
<dbReference type="KEGG" id="byl:A4V09_10170"/>
<protein>
    <recommendedName>
        <fullName evidence="3">Transposase/invertase (TIGR01784 family)</fullName>
    </recommendedName>
</protein>
<keyword evidence="2" id="KW-1185">Reference proteome</keyword>
<dbReference type="InterPro" id="IPR010106">
    <property type="entry name" value="RpnA"/>
</dbReference>
<evidence type="ECO:0000313" key="2">
    <source>
        <dbReference type="Proteomes" id="UP000092574"/>
    </source>
</evidence>
<accession>A0A1C7ID21</accession>